<evidence type="ECO:0000256" key="1">
    <source>
        <dbReference type="SAM" id="MobiDB-lite"/>
    </source>
</evidence>
<dbReference type="EMBL" id="LN890534">
    <property type="protein sequence ID" value="CUS24626.1"/>
    <property type="molecule type" value="Genomic_DNA"/>
</dbReference>
<accession>A0A0P1KWU9</accession>
<evidence type="ECO:0000313" key="3">
    <source>
        <dbReference type="Proteomes" id="UP000236544"/>
    </source>
</evidence>
<dbReference type="Proteomes" id="UP000236544">
    <property type="component" value="Unassembled WGS sequence"/>
</dbReference>
<proteinExistence type="predicted"/>
<name>A0A0P1KWU9_9SACH</name>
<protein>
    <submittedName>
        <fullName evidence="2">LAQU0S18e00562g1_1</fullName>
    </submittedName>
</protein>
<keyword evidence="3" id="KW-1185">Reference proteome</keyword>
<evidence type="ECO:0000313" key="2">
    <source>
        <dbReference type="EMBL" id="CUS24626.1"/>
    </source>
</evidence>
<gene>
    <name evidence="2" type="ORF">LAQU0_S18e00562g</name>
</gene>
<dbReference type="OrthoDB" id="4035860at2759"/>
<feature type="region of interest" description="Disordered" evidence="1">
    <location>
        <begin position="26"/>
        <end position="74"/>
    </location>
</feature>
<dbReference type="AlphaFoldDB" id="A0A0P1KWU9"/>
<sequence length="191" mass="21112">MSESHHDNAFQERKRKLSIWVKRIIQPNREQAHAQQRQRTQRQERRRPQQFAAVSPKPHSKRRSVKSGIASAELTTPLAKREPPARCVAWETPVYKEAAPHLPRLDFDHAQDNASTAPLVSHCSSSVKSSVFSDVTSLQSTRATVSSSKTFDTNASTVGIPSASILDRARHTNPAQGAPSVFSAATTQHTS</sequence>
<organism evidence="2 3">
    <name type="scientific">Lachancea quebecensis</name>
    <dbReference type="NCBI Taxonomy" id="1654605"/>
    <lineage>
        <taxon>Eukaryota</taxon>
        <taxon>Fungi</taxon>
        <taxon>Dikarya</taxon>
        <taxon>Ascomycota</taxon>
        <taxon>Saccharomycotina</taxon>
        <taxon>Saccharomycetes</taxon>
        <taxon>Saccharomycetales</taxon>
        <taxon>Saccharomycetaceae</taxon>
        <taxon>Lachancea</taxon>
    </lineage>
</organism>
<reference evidence="3" key="1">
    <citation type="submission" date="2015-10" db="EMBL/GenBank/DDBJ databases">
        <authorList>
            <person name="Devillers H."/>
        </authorList>
    </citation>
    <scope>NUCLEOTIDE SEQUENCE [LARGE SCALE GENOMIC DNA]</scope>
</reference>